<dbReference type="PANTHER" id="PTHR46306">
    <property type="entry name" value="BTB/POZ DOMAIN-CONTAINING PROTEIN 9"/>
    <property type="match status" value="1"/>
</dbReference>
<reference evidence="3" key="2">
    <citation type="submission" date="2020-10" db="UniProtKB">
        <authorList>
            <consortium name="WormBaseParasite"/>
        </authorList>
    </citation>
    <scope>IDENTIFICATION</scope>
</reference>
<dbReference type="Pfam" id="PF00651">
    <property type="entry name" value="BTB"/>
    <property type="match status" value="1"/>
</dbReference>
<dbReference type="Gene3D" id="3.30.710.10">
    <property type="entry name" value="Potassium Channel Kv1.1, Chain A"/>
    <property type="match status" value="1"/>
</dbReference>
<dbReference type="InterPro" id="IPR011705">
    <property type="entry name" value="BACK"/>
</dbReference>
<dbReference type="GO" id="GO:0050804">
    <property type="term" value="P:modulation of chemical synaptic transmission"/>
    <property type="evidence" value="ECO:0007669"/>
    <property type="project" value="TreeGrafter"/>
</dbReference>
<proteinExistence type="predicted"/>
<dbReference type="InterPro" id="IPR052407">
    <property type="entry name" value="BTB_POZ_domain_cont_9"/>
</dbReference>
<dbReference type="WBParaSite" id="Pan_g9008.t1">
    <property type="protein sequence ID" value="Pan_g9008.t1"/>
    <property type="gene ID" value="Pan_g9008"/>
</dbReference>
<dbReference type="PANTHER" id="PTHR46306:SF1">
    <property type="entry name" value="BTB_POZ DOMAIN-CONTAINING PROTEIN 9"/>
    <property type="match status" value="1"/>
</dbReference>
<dbReference type="GO" id="GO:0008344">
    <property type="term" value="P:adult locomotory behavior"/>
    <property type="evidence" value="ECO:0007669"/>
    <property type="project" value="TreeGrafter"/>
</dbReference>
<evidence type="ECO:0000313" key="3">
    <source>
        <dbReference type="WBParaSite" id="Pan_g9008.t1"/>
    </source>
</evidence>
<dbReference type="CDD" id="cd18186">
    <property type="entry name" value="BTB_POZ_ZBTB_KLHL-like"/>
    <property type="match status" value="1"/>
</dbReference>
<dbReference type="InterPro" id="IPR011333">
    <property type="entry name" value="SKP1/BTB/POZ_sf"/>
</dbReference>
<dbReference type="SUPFAM" id="SSF54695">
    <property type="entry name" value="POZ domain"/>
    <property type="match status" value="1"/>
</dbReference>
<keyword evidence="2" id="KW-1185">Reference proteome</keyword>
<sequence>MSADQYKDLYFNKTGFNVIVVNDKTKIPPRFKTTVSNGFVEASTDIYNNLLLKMKDSDVTFVIDDTEVPALRAILSKHSEYFNAMFSNNFIESRSDKVILKETNLKAFKQVLAYIYTNEMQHEYKNTIPLDEIFEVFACAQFYMISLTLEDISYLETGGKDTLWLLLNNAIDYSIDELIPFSVDLIQKNVSDNIKMPAFKKLSLPALEHVLKVGLDTQESNVFEALVGWMRQNPDCSSSFPELLKHITLYLLEEDHLNVLLKPTPLVSRECIVDLLSEQLLKSQRYKKVENQNVIANVRIVEGTLDCRSNSMTPSSNGAIIFDLKQNYLLNCLKLGNIITHRCYSSQTFTTSSKRRCRYFYRVTTSIDMRDWKYLDKGGYDLKVFKFEDRIFRFIRINFFNGCKFTIGAIIEAFYLTKSDRSFADTIGAQQMLESMIVSGW</sequence>
<dbReference type="InterPro" id="IPR000210">
    <property type="entry name" value="BTB/POZ_dom"/>
</dbReference>
<protein>
    <submittedName>
        <fullName evidence="3">BTB domain-containing protein</fullName>
    </submittedName>
</protein>
<dbReference type="AlphaFoldDB" id="A0A7E5A1H1"/>
<evidence type="ECO:0000313" key="2">
    <source>
        <dbReference type="Proteomes" id="UP000492821"/>
    </source>
</evidence>
<dbReference type="Pfam" id="PF07707">
    <property type="entry name" value="BACK"/>
    <property type="match status" value="1"/>
</dbReference>
<organism evidence="2 3">
    <name type="scientific">Panagrellus redivivus</name>
    <name type="common">Microworm</name>
    <dbReference type="NCBI Taxonomy" id="6233"/>
    <lineage>
        <taxon>Eukaryota</taxon>
        <taxon>Metazoa</taxon>
        <taxon>Ecdysozoa</taxon>
        <taxon>Nematoda</taxon>
        <taxon>Chromadorea</taxon>
        <taxon>Rhabditida</taxon>
        <taxon>Tylenchina</taxon>
        <taxon>Panagrolaimomorpha</taxon>
        <taxon>Panagrolaimoidea</taxon>
        <taxon>Panagrolaimidae</taxon>
        <taxon>Panagrellus</taxon>
    </lineage>
</organism>
<feature type="domain" description="BTB" evidence="1">
    <location>
        <begin position="57"/>
        <end position="124"/>
    </location>
</feature>
<dbReference type="SMART" id="SM00225">
    <property type="entry name" value="BTB"/>
    <property type="match status" value="1"/>
</dbReference>
<dbReference type="Gene3D" id="1.25.40.420">
    <property type="match status" value="1"/>
</dbReference>
<dbReference type="PROSITE" id="PS50097">
    <property type="entry name" value="BTB"/>
    <property type="match status" value="1"/>
</dbReference>
<evidence type="ECO:0000259" key="1">
    <source>
        <dbReference type="PROSITE" id="PS50097"/>
    </source>
</evidence>
<reference evidence="2" key="1">
    <citation type="journal article" date="2013" name="Genetics">
        <title>The draft genome and transcriptome of Panagrellus redivivus are shaped by the harsh demands of a free-living lifestyle.</title>
        <authorList>
            <person name="Srinivasan J."/>
            <person name="Dillman A.R."/>
            <person name="Macchietto M.G."/>
            <person name="Heikkinen L."/>
            <person name="Lakso M."/>
            <person name="Fracchia K.M."/>
            <person name="Antoshechkin I."/>
            <person name="Mortazavi A."/>
            <person name="Wong G."/>
            <person name="Sternberg P.W."/>
        </authorList>
    </citation>
    <scope>NUCLEOTIDE SEQUENCE [LARGE SCALE GENOMIC DNA]</scope>
    <source>
        <strain evidence="2">MT8872</strain>
    </source>
</reference>
<dbReference type="GO" id="GO:0005737">
    <property type="term" value="C:cytoplasm"/>
    <property type="evidence" value="ECO:0007669"/>
    <property type="project" value="TreeGrafter"/>
</dbReference>
<dbReference type="GO" id="GO:0048512">
    <property type="term" value="P:circadian behavior"/>
    <property type="evidence" value="ECO:0007669"/>
    <property type="project" value="TreeGrafter"/>
</dbReference>
<dbReference type="Proteomes" id="UP000492821">
    <property type="component" value="Unassembled WGS sequence"/>
</dbReference>
<name>A0A7E5A1H1_PANRE</name>
<accession>A0A7E5A1H1</accession>